<organism evidence="1 2">
    <name type="scientific">Halorubrum tropicale</name>
    <dbReference type="NCBI Taxonomy" id="1765655"/>
    <lineage>
        <taxon>Archaea</taxon>
        <taxon>Methanobacteriati</taxon>
        <taxon>Methanobacteriota</taxon>
        <taxon>Stenosarchaea group</taxon>
        <taxon>Halobacteria</taxon>
        <taxon>Halobacteriales</taxon>
        <taxon>Haloferacaceae</taxon>
        <taxon>Halorubrum</taxon>
    </lineage>
</organism>
<proteinExistence type="predicted"/>
<evidence type="ECO:0000313" key="1">
    <source>
        <dbReference type="EMBL" id="KOX95567.1"/>
    </source>
</evidence>
<comment type="caution">
    <text evidence="1">The sequence shown here is derived from an EMBL/GenBank/DDBJ whole genome shotgun (WGS) entry which is preliminary data.</text>
</comment>
<protein>
    <submittedName>
        <fullName evidence="1">Uncharacterized protein</fullName>
    </submittedName>
</protein>
<dbReference type="AlphaFoldDB" id="A0A0M9AND4"/>
<keyword evidence="2" id="KW-1185">Reference proteome</keyword>
<accession>A0A0M9AND4</accession>
<gene>
    <name evidence="1" type="ORF">AMR74_13735</name>
</gene>
<name>A0A0M9AND4_9EURY</name>
<sequence length="62" mass="7124">MTDTRRIFRPGEREAWEEGIEEADDMSELMTTGEALYAAMVDREGVDEVVSEHTEERTQAFV</sequence>
<dbReference type="Proteomes" id="UP000037747">
    <property type="component" value="Unassembled WGS sequence"/>
</dbReference>
<dbReference type="EMBL" id="LIST01000006">
    <property type="protein sequence ID" value="KOX95567.1"/>
    <property type="molecule type" value="Genomic_DNA"/>
</dbReference>
<evidence type="ECO:0000313" key="2">
    <source>
        <dbReference type="Proteomes" id="UP000037747"/>
    </source>
</evidence>
<reference evidence="1 2" key="1">
    <citation type="submission" date="2015-08" db="EMBL/GenBank/DDBJ databases">
        <title>Genomes of Isolates from Cabo Rojo, PR.</title>
        <authorList>
            <person name="Sanchez-Nieves R.L."/>
            <person name="Montalvo-Rodriguez R."/>
        </authorList>
    </citation>
    <scope>NUCLEOTIDE SEQUENCE [LARGE SCALE GENOMIC DNA]</scope>
    <source>
        <strain evidence="1 2">5</strain>
    </source>
</reference>
<dbReference type="PATRIC" id="fig|1705389.3.peg.1906"/>